<dbReference type="InterPro" id="IPR050796">
    <property type="entry name" value="SCF_F-box_component"/>
</dbReference>
<dbReference type="PANTHER" id="PTHR31672">
    <property type="entry name" value="BNACNNG10540D PROTEIN"/>
    <property type="match status" value="1"/>
</dbReference>
<evidence type="ECO:0000313" key="2">
    <source>
        <dbReference type="EMBL" id="WOH13942.1"/>
    </source>
</evidence>
<keyword evidence="3" id="KW-1185">Reference proteome</keyword>
<dbReference type="InterPro" id="IPR013187">
    <property type="entry name" value="F-box-assoc_dom_typ3"/>
</dbReference>
<proteinExistence type="predicted"/>
<accession>A0A175YDG2</accession>
<dbReference type="Proteomes" id="UP000077755">
    <property type="component" value="Chromosome 9"/>
</dbReference>
<evidence type="ECO:0000259" key="1">
    <source>
        <dbReference type="Pfam" id="PF08268"/>
    </source>
</evidence>
<gene>
    <name evidence="2" type="ORF">DCAR_0933455</name>
</gene>
<name>A0A175YDG2_DAUCS</name>
<reference evidence="2" key="1">
    <citation type="journal article" date="2016" name="Nat. Genet.">
        <title>A high-quality carrot genome assembly provides new insights into carotenoid accumulation and asterid genome evolution.</title>
        <authorList>
            <person name="Iorizzo M."/>
            <person name="Ellison S."/>
            <person name="Senalik D."/>
            <person name="Zeng P."/>
            <person name="Satapoomin P."/>
            <person name="Huang J."/>
            <person name="Bowman M."/>
            <person name="Iovene M."/>
            <person name="Sanseverino W."/>
            <person name="Cavagnaro P."/>
            <person name="Yildiz M."/>
            <person name="Macko-Podgorni A."/>
            <person name="Moranska E."/>
            <person name="Grzebelus E."/>
            <person name="Grzebelus D."/>
            <person name="Ashrafi H."/>
            <person name="Zheng Z."/>
            <person name="Cheng S."/>
            <person name="Spooner D."/>
            <person name="Van Deynze A."/>
            <person name="Simon P."/>
        </authorList>
    </citation>
    <scope>NUCLEOTIDE SEQUENCE</scope>
    <source>
        <tissue evidence="2">Leaf</tissue>
    </source>
</reference>
<sequence>MGSGDNKKYYYTPEQFGINVRKHDYGLKVFGTCNGLLCVSHVNLGVDSIVYLLNPVIRRAKNIGKIPIEVQERKGNLCLGYYDGDYKVIIIVRGCGNYRVGVYSLSTNGWKILSCDSNNFSSNSFCGYVSSKCVNGVAYFVKNRDGIVCFDLNDEMIREIRFPEKFSPAWWPWTCDSFTLEECGESVALMEIRGDGHLVKWGLRSCGGAESLWEKECTIALEADPRQIHLIGLKYNGEYILRLARAGLFPPTNFRGCYLCDLRKSELKKCSLPQDVQAIDYLVGNLVLLNEQTLYPLVDSEATCTETTLVLCKRRPAREEEENIAEGI</sequence>
<dbReference type="AlphaFoldDB" id="A0A175YDG2"/>
<dbReference type="EMBL" id="CP093351">
    <property type="protein sequence ID" value="WOH13942.1"/>
    <property type="molecule type" value="Genomic_DNA"/>
</dbReference>
<dbReference type="NCBIfam" id="TIGR01640">
    <property type="entry name" value="F_box_assoc_1"/>
    <property type="match status" value="1"/>
</dbReference>
<evidence type="ECO:0000313" key="3">
    <source>
        <dbReference type="Proteomes" id="UP000077755"/>
    </source>
</evidence>
<dbReference type="PANTHER" id="PTHR31672:SF13">
    <property type="entry name" value="F-BOX PROTEIN CPR30-LIKE"/>
    <property type="match status" value="1"/>
</dbReference>
<protein>
    <recommendedName>
        <fullName evidence="1">F-box associated beta-propeller type 3 domain-containing protein</fullName>
    </recommendedName>
</protein>
<organism evidence="2 3">
    <name type="scientific">Daucus carota subsp. sativus</name>
    <name type="common">Carrot</name>
    <dbReference type="NCBI Taxonomy" id="79200"/>
    <lineage>
        <taxon>Eukaryota</taxon>
        <taxon>Viridiplantae</taxon>
        <taxon>Streptophyta</taxon>
        <taxon>Embryophyta</taxon>
        <taxon>Tracheophyta</taxon>
        <taxon>Spermatophyta</taxon>
        <taxon>Magnoliopsida</taxon>
        <taxon>eudicotyledons</taxon>
        <taxon>Gunneridae</taxon>
        <taxon>Pentapetalae</taxon>
        <taxon>asterids</taxon>
        <taxon>campanulids</taxon>
        <taxon>Apiales</taxon>
        <taxon>Apiaceae</taxon>
        <taxon>Apioideae</taxon>
        <taxon>Scandiceae</taxon>
        <taxon>Daucinae</taxon>
        <taxon>Daucus</taxon>
        <taxon>Daucus sect. Daucus</taxon>
    </lineage>
</organism>
<reference evidence="2" key="2">
    <citation type="submission" date="2022-03" db="EMBL/GenBank/DDBJ databases">
        <title>Draft title - Genomic analysis of global carrot germplasm unveils the trajectory of domestication and the origin of high carotenoid orange carrot.</title>
        <authorList>
            <person name="Iorizzo M."/>
            <person name="Ellison S."/>
            <person name="Senalik D."/>
            <person name="Macko-Podgorni A."/>
            <person name="Grzebelus D."/>
            <person name="Bostan H."/>
            <person name="Rolling W."/>
            <person name="Curaba J."/>
            <person name="Simon P."/>
        </authorList>
    </citation>
    <scope>NUCLEOTIDE SEQUENCE</scope>
    <source>
        <tissue evidence="2">Leaf</tissue>
    </source>
</reference>
<dbReference type="Pfam" id="PF08268">
    <property type="entry name" value="FBA_3"/>
    <property type="match status" value="1"/>
</dbReference>
<dbReference type="InterPro" id="IPR017451">
    <property type="entry name" value="F-box-assoc_interact_dom"/>
</dbReference>
<feature type="domain" description="F-box associated beta-propeller type 3" evidence="1">
    <location>
        <begin position="14"/>
        <end position="166"/>
    </location>
</feature>
<dbReference type="Gramene" id="KZM81493">
    <property type="protein sequence ID" value="KZM81493"/>
    <property type="gene ID" value="DCAR_029106"/>
</dbReference>